<dbReference type="Gene3D" id="3.40.50.850">
    <property type="entry name" value="Isochorismatase-like"/>
    <property type="match status" value="1"/>
</dbReference>
<evidence type="ECO:0000256" key="5">
    <source>
        <dbReference type="ARBA" id="ARBA00037900"/>
    </source>
</evidence>
<dbReference type="SUPFAM" id="SSF52499">
    <property type="entry name" value="Isochorismatase-like hydrolases"/>
    <property type="match status" value="1"/>
</dbReference>
<name>A0A3G6J8N0_9CORY</name>
<dbReference type="Pfam" id="PF00857">
    <property type="entry name" value="Isochorismatase"/>
    <property type="match status" value="1"/>
</dbReference>
<dbReference type="AlphaFoldDB" id="A0A3G6J8N0"/>
<gene>
    <name evidence="9" type="ORF">CCHOA_08890</name>
</gene>
<dbReference type="EC" id="3.5.1.19" evidence="6"/>
<keyword evidence="3" id="KW-0479">Metal-binding</keyword>
<dbReference type="GO" id="GO:0008936">
    <property type="term" value="F:nicotinamidase activity"/>
    <property type="evidence" value="ECO:0007669"/>
    <property type="project" value="UniProtKB-EC"/>
</dbReference>
<evidence type="ECO:0000256" key="7">
    <source>
        <dbReference type="ARBA" id="ARBA00043224"/>
    </source>
</evidence>
<evidence type="ECO:0000256" key="6">
    <source>
        <dbReference type="ARBA" id="ARBA00039017"/>
    </source>
</evidence>
<evidence type="ECO:0000313" key="10">
    <source>
        <dbReference type="Proteomes" id="UP000269019"/>
    </source>
</evidence>
<dbReference type="EMBL" id="CP033896">
    <property type="protein sequence ID" value="AZA14162.1"/>
    <property type="molecule type" value="Genomic_DNA"/>
</dbReference>
<dbReference type="InterPro" id="IPR000868">
    <property type="entry name" value="Isochorismatase-like_dom"/>
</dbReference>
<accession>A0A3G6J8N0</accession>
<dbReference type="GO" id="GO:0019363">
    <property type="term" value="P:pyridine nucleotide biosynthetic process"/>
    <property type="evidence" value="ECO:0007669"/>
    <property type="project" value="UniProtKB-KW"/>
</dbReference>
<evidence type="ECO:0000313" key="9">
    <source>
        <dbReference type="EMBL" id="AZA14162.1"/>
    </source>
</evidence>
<comment type="similarity">
    <text evidence="1">Belongs to the isochorismatase family.</text>
</comment>
<reference evidence="9 10" key="1">
    <citation type="submission" date="2018-11" db="EMBL/GenBank/DDBJ databases">
        <authorList>
            <person name="Kleinhagauer T."/>
            <person name="Glaeser S.P."/>
            <person name="Spergser J."/>
            <person name="Ruckert C."/>
            <person name="Kaempfer P."/>
            <person name="Busse H.-J."/>
        </authorList>
    </citation>
    <scope>NUCLEOTIDE SEQUENCE [LARGE SCALE GENOMIC DNA]</scope>
    <source>
        <strain evidence="9 10">200CH</strain>
    </source>
</reference>
<keyword evidence="10" id="KW-1185">Reference proteome</keyword>
<dbReference type="KEGG" id="ccho:CCHOA_08890"/>
<organism evidence="9 10">
    <name type="scientific">Corynebacterium choanae</name>
    <dbReference type="NCBI Taxonomy" id="1862358"/>
    <lineage>
        <taxon>Bacteria</taxon>
        <taxon>Bacillati</taxon>
        <taxon>Actinomycetota</taxon>
        <taxon>Actinomycetes</taxon>
        <taxon>Mycobacteriales</taxon>
        <taxon>Corynebacteriaceae</taxon>
        <taxon>Corynebacterium</taxon>
    </lineage>
</organism>
<dbReference type="InterPro" id="IPR052347">
    <property type="entry name" value="Isochorismatase_Nicotinamidase"/>
</dbReference>
<dbReference type="PANTHER" id="PTHR11080:SF2">
    <property type="entry name" value="LD05707P"/>
    <property type="match status" value="1"/>
</dbReference>
<dbReference type="PANTHER" id="PTHR11080">
    <property type="entry name" value="PYRAZINAMIDASE/NICOTINAMIDASE"/>
    <property type="match status" value="1"/>
</dbReference>
<keyword evidence="2" id="KW-0662">Pyridine nucleotide biosynthesis</keyword>
<dbReference type="RefSeq" id="WP_123929172.1">
    <property type="nucleotide sequence ID" value="NZ_CP033896.1"/>
</dbReference>
<dbReference type="OrthoDB" id="9791276at2"/>
<evidence type="ECO:0000259" key="8">
    <source>
        <dbReference type="Pfam" id="PF00857"/>
    </source>
</evidence>
<dbReference type="Proteomes" id="UP000269019">
    <property type="component" value="Chromosome"/>
</dbReference>
<dbReference type="InterPro" id="IPR036380">
    <property type="entry name" value="Isochorismatase-like_sf"/>
</dbReference>
<evidence type="ECO:0000256" key="3">
    <source>
        <dbReference type="ARBA" id="ARBA00022723"/>
    </source>
</evidence>
<sequence length="187" mass="19865">MSRALLIVDVQNDFCPGGALACEDGNKVAALIGAWQREHAADYAVQIATQDWHIDPGDHFSEEPDFVDSWPPHCVVGTGGAELHSDIATELIDVAVRKGQYSAAYSGFEGSADEESLAALLQRHEITDLDIVGIATDYCVRATVLDARNHGYAVRVYPELCAGVAAATSAAALQAMQDAGARLVELP</sequence>
<dbReference type="GO" id="GO:0046872">
    <property type="term" value="F:metal ion binding"/>
    <property type="evidence" value="ECO:0007669"/>
    <property type="project" value="UniProtKB-KW"/>
</dbReference>
<protein>
    <recommendedName>
        <fullName evidence="6">nicotinamidase</fullName>
        <ecNumber evidence="6">3.5.1.19</ecNumber>
    </recommendedName>
    <alternativeName>
        <fullName evidence="7">Nicotinamide deamidase</fullName>
    </alternativeName>
</protein>
<feature type="domain" description="Isochorismatase-like" evidence="8">
    <location>
        <begin position="4"/>
        <end position="184"/>
    </location>
</feature>
<comment type="pathway">
    <text evidence="5">Cofactor biosynthesis; nicotinate biosynthesis; nicotinate from nicotinamide: step 1/1.</text>
</comment>
<evidence type="ECO:0000256" key="2">
    <source>
        <dbReference type="ARBA" id="ARBA00022642"/>
    </source>
</evidence>
<evidence type="ECO:0000256" key="1">
    <source>
        <dbReference type="ARBA" id="ARBA00006336"/>
    </source>
</evidence>
<keyword evidence="4" id="KW-0378">Hydrolase</keyword>
<proteinExistence type="inferred from homology"/>
<evidence type="ECO:0000256" key="4">
    <source>
        <dbReference type="ARBA" id="ARBA00022801"/>
    </source>
</evidence>